<evidence type="ECO:0000313" key="6">
    <source>
        <dbReference type="Proteomes" id="UP000797356"/>
    </source>
</evidence>
<organism evidence="5 6">
    <name type="scientific">Cocos nucifera</name>
    <name type="common">Coconut palm</name>
    <dbReference type="NCBI Taxonomy" id="13894"/>
    <lineage>
        <taxon>Eukaryota</taxon>
        <taxon>Viridiplantae</taxon>
        <taxon>Streptophyta</taxon>
        <taxon>Embryophyta</taxon>
        <taxon>Tracheophyta</taxon>
        <taxon>Spermatophyta</taxon>
        <taxon>Magnoliopsida</taxon>
        <taxon>Liliopsida</taxon>
        <taxon>Arecaceae</taxon>
        <taxon>Arecoideae</taxon>
        <taxon>Cocoseae</taxon>
        <taxon>Attaleinae</taxon>
        <taxon>Cocos</taxon>
    </lineage>
</organism>
<dbReference type="EMBL" id="CM017873">
    <property type="protein sequence ID" value="KAG1330245.1"/>
    <property type="molecule type" value="Genomic_DNA"/>
</dbReference>
<dbReference type="Proteomes" id="UP000797356">
    <property type="component" value="Chromosome 2"/>
</dbReference>
<evidence type="ECO:0000313" key="5">
    <source>
        <dbReference type="EMBL" id="KAG1330245.1"/>
    </source>
</evidence>
<dbReference type="PANTHER" id="PTHR33357">
    <property type="entry name" value="METALLOTHIONEIN-LIKE PROTEIN 3"/>
    <property type="match status" value="1"/>
</dbReference>
<accession>A0A8K0MVY8</accession>
<comment type="similarity">
    <text evidence="2">Belongs to the metallothionein superfamily. Type 15 family.</text>
</comment>
<evidence type="ECO:0000256" key="1">
    <source>
        <dbReference type="ARBA" id="ARBA00002568"/>
    </source>
</evidence>
<evidence type="ECO:0000256" key="3">
    <source>
        <dbReference type="ARBA" id="ARBA00022723"/>
    </source>
</evidence>
<name>A0A8K0MVY8_COCNU</name>
<dbReference type="GO" id="GO:0008270">
    <property type="term" value="F:zinc ion binding"/>
    <property type="evidence" value="ECO:0007669"/>
    <property type="project" value="InterPro"/>
</dbReference>
<dbReference type="PANTHER" id="PTHR33357:SF3">
    <property type="entry name" value="METALLOTHIONEIN-LIKE PROTEIN 3"/>
    <property type="match status" value="1"/>
</dbReference>
<protein>
    <submittedName>
        <fullName evidence="5">Metallothionein-like protein 3B</fullName>
    </submittedName>
</protein>
<evidence type="ECO:0000256" key="4">
    <source>
        <dbReference type="ARBA" id="ARBA00022851"/>
    </source>
</evidence>
<dbReference type="GO" id="GO:0006878">
    <property type="term" value="P:intracellular copper ion homeostasis"/>
    <property type="evidence" value="ECO:0007669"/>
    <property type="project" value="InterPro"/>
</dbReference>
<sequence>MSSCGNCDCADKSQCQKKGNSYGIVIVETEKSHFGEVMEITAAMETDCKCSSNCTCAGCNCGK</sequence>
<dbReference type="OrthoDB" id="739871at2759"/>
<reference evidence="5" key="1">
    <citation type="journal article" date="2017" name="Gigascience">
        <title>The genome draft of coconut (Cocos nucifera).</title>
        <authorList>
            <person name="Xiao Y."/>
            <person name="Xu P."/>
            <person name="Fan H."/>
            <person name="Baudouin L."/>
            <person name="Xia W."/>
            <person name="Bocs S."/>
            <person name="Xu J."/>
            <person name="Li Q."/>
            <person name="Guo A."/>
            <person name="Zhou L."/>
            <person name="Li J."/>
            <person name="Wu Y."/>
            <person name="Ma Z."/>
            <person name="Armero A."/>
            <person name="Issali A.E."/>
            <person name="Liu N."/>
            <person name="Peng M."/>
            <person name="Yang Y."/>
        </authorList>
    </citation>
    <scope>NUCLEOTIDE SEQUENCE</scope>
    <source>
        <tissue evidence="5">Spear leaf of Hainan Tall coconut</tissue>
    </source>
</reference>
<comment type="caution">
    <text evidence="5">The sequence shown here is derived from an EMBL/GenBank/DDBJ whole genome shotgun (WGS) entry which is preliminary data.</text>
</comment>
<dbReference type="InterPro" id="IPR044671">
    <property type="entry name" value="MT3"/>
</dbReference>
<evidence type="ECO:0000256" key="2">
    <source>
        <dbReference type="ARBA" id="ARBA00005802"/>
    </source>
</evidence>
<dbReference type="AlphaFoldDB" id="A0A8K0MVY8"/>
<reference evidence="5" key="2">
    <citation type="submission" date="2019-07" db="EMBL/GenBank/DDBJ databases">
        <authorList>
            <person name="Yang Y."/>
            <person name="Bocs S."/>
            <person name="Baudouin L."/>
        </authorList>
    </citation>
    <scope>NUCLEOTIDE SEQUENCE</scope>
    <source>
        <tissue evidence="5">Spear leaf of Hainan Tall coconut</tissue>
    </source>
</reference>
<proteinExistence type="inferred from homology"/>
<keyword evidence="3" id="KW-0479">Metal-binding</keyword>
<dbReference type="GO" id="GO:0005507">
    <property type="term" value="F:copper ion binding"/>
    <property type="evidence" value="ECO:0007669"/>
    <property type="project" value="InterPro"/>
</dbReference>
<keyword evidence="6" id="KW-1185">Reference proteome</keyword>
<comment type="function">
    <text evidence="1">Metallothioneins have a high content of cysteine residues that bind various heavy metals.</text>
</comment>
<keyword evidence="4" id="KW-0480">Metal-thiolate cluster</keyword>
<gene>
    <name evidence="5" type="ORF">COCNU_02G002130</name>
</gene>